<keyword evidence="4" id="KW-0675">Receptor</keyword>
<gene>
    <name evidence="4" type="ORF">DXB65_09335</name>
</gene>
<comment type="similarity">
    <text evidence="1">Belongs to the TonB-dependent receptor family.</text>
</comment>
<comment type="caution">
    <text evidence="4">The sequence shown here is derived from an EMBL/GenBank/DDBJ whole genome shotgun (WGS) entry which is preliminary data.</text>
</comment>
<dbReference type="Pfam" id="PF13715">
    <property type="entry name" value="CarbopepD_reg_2"/>
    <property type="match status" value="1"/>
</dbReference>
<dbReference type="InterPro" id="IPR039426">
    <property type="entry name" value="TonB-dep_rcpt-like"/>
</dbReference>
<evidence type="ECO:0000259" key="3">
    <source>
        <dbReference type="Pfam" id="PF07715"/>
    </source>
</evidence>
<evidence type="ECO:0000256" key="1">
    <source>
        <dbReference type="PROSITE-ProRule" id="PRU01360"/>
    </source>
</evidence>
<accession>A0A3E5BG87</accession>
<evidence type="ECO:0000313" key="4">
    <source>
        <dbReference type="EMBL" id="RGN36586.1"/>
    </source>
</evidence>
<dbReference type="RefSeq" id="WP_007661788.1">
    <property type="nucleotide sequence ID" value="NZ_CABKRN010000007.1"/>
</dbReference>
<keyword evidence="1" id="KW-1134">Transmembrane beta strand</keyword>
<dbReference type="AlphaFoldDB" id="A0A3E5BG87"/>
<feature type="region of interest" description="Disordered" evidence="2">
    <location>
        <begin position="818"/>
        <end position="837"/>
    </location>
</feature>
<dbReference type="EMBL" id="QSUL01000005">
    <property type="protein sequence ID" value="RGN36586.1"/>
    <property type="molecule type" value="Genomic_DNA"/>
</dbReference>
<dbReference type="Proteomes" id="UP000260983">
    <property type="component" value="Unassembled WGS sequence"/>
</dbReference>
<dbReference type="Pfam" id="PF07715">
    <property type="entry name" value="Plug"/>
    <property type="match status" value="1"/>
</dbReference>
<name>A0A3E5BG87_9BACE</name>
<dbReference type="InterPro" id="IPR037066">
    <property type="entry name" value="Plug_dom_sf"/>
</dbReference>
<keyword evidence="1" id="KW-0812">Transmembrane</keyword>
<dbReference type="InterPro" id="IPR023997">
    <property type="entry name" value="TonB-dep_OMP_SusC/RagA_CS"/>
</dbReference>
<dbReference type="InterPro" id="IPR023996">
    <property type="entry name" value="TonB-dep_OMP_SusC/RagA"/>
</dbReference>
<evidence type="ECO:0000256" key="2">
    <source>
        <dbReference type="SAM" id="MobiDB-lite"/>
    </source>
</evidence>
<organism evidence="4 5">
    <name type="scientific">Bacteroides oleiciplenus</name>
    <dbReference type="NCBI Taxonomy" id="626931"/>
    <lineage>
        <taxon>Bacteria</taxon>
        <taxon>Pseudomonadati</taxon>
        <taxon>Bacteroidota</taxon>
        <taxon>Bacteroidia</taxon>
        <taxon>Bacteroidales</taxon>
        <taxon>Bacteroidaceae</taxon>
        <taxon>Bacteroides</taxon>
    </lineage>
</organism>
<dbReference type="FunFam" id="2.170.130.10:FF:000003">
    <property type="entry name" value="SusC/RagA family TonB-linked outer membrane protein"/>
    <property type="match status" value="1"/>
</dbReference>
<feature type="domain" description="TonB-dependent receptor plug" evidence="3">
    <location>
        <begin position="162"/>
        <end position="259"/>
    </location>
</feature>
<keyword evidence="1" id="KW-0472">Membrane</keyword>
<dbReference type="SUPFAM" id="SSF49464">
    <property type="entry name" value="Carboxypeptidase regulatory domain-like"/>
    <property type="match status" value="1"/>
</dbReference>
<dbReference type="GeneID" id="26158953"/>
<protein>
    <submittedName>
        <fullName evidence="4">TonB-dependent receptor</fullName>
    </submittedName>
</protein>
<dbReference type="Gene3D" id="2.60.40.1120">
    <property type="entry name" value="Carboxypeptidase-like, regulatory domain"/>
    <property type="match status" value="1"/>
</dbReference>
<evidence type="ECO:0000313" key="5">
    <source>
        <dbReference type="Proteomes" id="UP000260983"/>
    </source>
</evidence>
<dbReference type="SUPFAM" id="SSF56935">
    <property type="entry name" value="Porins"/>
    <property type="match status" value="1"/>
</dbReference>
<dbReference type="Gene3D" id="2.170.130.10">
    <property type="entry name" value="TonB-dependent receptor, plug domain"/>
    <property type="match status" value="1"/>
</dbReference>
<dbReference type="PROSITE" id="PS52016">
    <property type="entry name" value="TONB_DEPENDENT_REC_3"/>
    <property type="match status" value="1"/>
</dbReference>
<dbReference type="NCBIfam" id="TIGR04057">
    <property type="entry name" value="SusC_RagA_signa"/>
    <property type="match status" value="1"/>
</dbReference>
<dbReference type="InterPro" id="IPR012910">
    <property type="entry name" value="Plug_dom"/>
</dbReference>
<proteinExistence type="inferred from homology"/>
<sequence length="1053" mass="118169">MRNKLNVQKKMILRHYWLKDIMPLSKKSILMATLLSLGLVTTADVYAAKDNQTHIGEVVASTQGVMQTAKKLTGKVVDAKGESIIGATIKVKGTTQGAISDIDGNFNLPVDVSNPTIEISFVGYQTKTMKATAGAPLVITLEEDTQLLDEVVVVGYGTQKRMTMSSAVATVQGDKIKAPVANVSNQLGGQIPGIITRQTSGEPGKDAATVLLRGNKPLVLVDGIERPWEKVNQADIESISVLKDAAAVAPYGLKGANGVILINTKRGKEGKVTLTYDGSVGFQTPMNTPDFLNAYDALTLYNEALRMDGRDKEVYGDDLLQKYKDGTDDRYKNTDWMDEYMKTTTTTRHNVSLSGGNKFINAFASFGYMYQGSMMGKDTGYDRFNLRSNVDFHPIDITKVSVDINLAYDTKKSHYYDGKKMMEDLYRLCAPTVPNMVGGKPAMQGGGSSMYMGVHDGADKTYNNNFQNITVSLDQQLPFLKGLSAKALFSYDRQIYDAKEWQYPFTAYAYNDAGEIEEQQGGEAKPSLNITNKQWTYYTIQAHLNYERRFGKHEVGVLGVFERRWGNTVETKAGRKNYDFMIPELNMGSPVAEFISNSGTTTRFGQQGYVMRLNYNYAQKYMLELAGRYDQTYQYAPDRRSAFFPSVSLGWRLSEESFIKDNFSFINNLKLRASYGKSGNPVGDAFSYLSQYKIENGAVFGKNPTQLQSLVEGAEPNIFLTWETVWKANIGLDINFWNDLLIAEFDVYRDKRTDKILSPNAIVSSEYGIGLAKENAGEDERYGFDAALSSHYTFNCGLKMSNSVSFGFTRDKQIEIREAPGTKNNPRKRKTGQPSGRTWGYKAAGLFKDQADIDNWAYQKGVLPGDIKYVDINGDGKIDSEDQVIIGFNETPEVMWGYNLRLEYKNFDFSMFIQGAGGSDYYLGSNGDRNVRYPFKDAIHPRREHLDSWTEANPNPNAKYPRLSASIRNQNYETSSYWMVNTAYVKLKSLQIGYTFKPQLLKKAKMQSLRLYADFYNLWTIYSKMPDDFDVENQAFNSYPQQIISSFGVSVTF</sequence>
<reference evidence="4 5" key="1">
    <citation type="submission" date="2018-08" db="EMBL/GenBank/DDBJ databases">
        <title>A genome reference for cultivated species of the human gut microbiota.</title>
        <authorList>
            <person name="Zou Y."/>
            <person name="Xue W."/>
            <person name="Luo G."/>
        </authorList>
    </citation>
    <scope>NUCLEOTIDE SEQUENCE [LARGE SCALE GENOMIC DNA]</scope>
    <source>
        <strain evidence="4 5">OM05-15BH</strain>
    </source>
</reference>
<keyword evidence="1" id="KW-0998">Cell outer membrane</keyword>
<keyword evidence="1" id="KW-0813">Transport</keyword>
<comment type="subcellular location">
    <subcellularLocation>
        <location evidence="1">Cell outer membrane</location>
        <topology evidence="1">Multi-pass membrane protein</topology>
    </subcellularLocation>
</comment>
<dbReference type="GO" id="GO:0009279">
    <property type="term" value="C:cell outer membrane"/>
    <property type="evidence" value="ECO:0007669"/>
    <property type="project" value="UniProtKB-SubCell"/>
</dbReference>
<dbReference type="NCBIfam" id="TIGR04056">
    <property type="entry name" value="OMP_RagA_SusC"/>
    <property type="match status" value="1"/>
</dbReference>
<dbReference type="InterPro" id="IPR008969">
    <property type="entry name" value="CarboxyPept-like_regulatory"/>
</dbReference>